<dbReference type="Proteomes" id="UP001241092">
    <property type="component" value="Chromosome"/>
</dbReference>
<dbReference type="AlphaFoldDB" id="A0AAI8U2L7"/>
<accession>A0AAI8U2L7</accession>
<dbReference type="RefSeq" id="WP_286212617.1">
    <property type="nucleotide sequence ID" value="NZ_AP027452.1"/>
</dbReference>
<sequence>MSVSERWTNEVCKRGARVKIRRTETYVEQQGEPFEVEDERVCCVPCERESA</sequence>
<evidence type="ECO:0000313" key="1">
    <source>
        <dbReference type="EMBL" id="BDY32990.1"/>
    </source>
</evidence>
<name>A0AAI8U2L7_MYCME</name>
<organism evidence="1 2">
    <name type="scientific">Mycolicibacterium mageritense</name>
    <name type="common">Mycobacterium mageritense</name>
    <dbReference type="NCBI Taxonomy" id="53462"/>
    <lineage>
        <taxon>Bacteria</taxon>
        <taxon>Bacillati</taxon>
        <taxon>Actinomycetota</taxon>
        <taxon>Actinomycetes</taxon>
        <taxon>Mycobacteriales</taxon>
        <taxon>Mycobacteriaceae</taxon>
        <taxon>Mycolicibacterium</taxon>
    </lineage>
</organism>
<dbReference type="EMBL" id="AP027452">
    <property type="protein sequence ID" value="BDY32990.1"/>
    <property type="molecule type" value="Genomic_DNA"/>
</dbReference>
<protein>
    <submittedName>
        <fullName evidence="1">Uncharacterized protein</fullName>
    </submittedName>
</protein>
<reference evidence="1" key="1">
    <citation type="submission" date="2023-03" db="EMBL/GenBank/DDBJ databases">
        <title>Draft genome sequence of a Mycolicibacterium mageritense strain H4_3_1 isolated from a hybrid biological-inorganic system reactor.</title>
        <authorList>
            <person name="Feng X."/>
            <person name="Kazama D."/>
            <person name="Sato K."/>
            <person name="Kobayashi H."/>
        </authorList>
    </citation>
    <scope>NUCLEOTIDE SEQUENCE</scope>
    <source>
        <strain evidence="1">H4_3_1</strain>
    </source>
</reference>
<evidence type="ECO:0000313" key="2">
    <source>
        <dbReference type="Proteomes" id="UP001241092"/>
    </source>
</evidence>
<gene>
    <name evidence="1" type="ORF">hbim_06962</name>
</gene>
<proteinExistence type="predicted"/>